<dbReference type="Gene3D" id="3.40.50.2000">
    <property type="entry name" value="Glycogen Phosphorylase B"/>
    <property type="match status" value="2"/>
</dbReference>
<keyword evidence="1" id="KW-1003">Cell membrane</keyword>
<keyword evidence="8" id="KW-0131">Cell cycle</keyword>
<organism evidence="12 13">
    <name type="scientific">Adiantum capillus-veneris</name>
    <name type="common">Maidenhair fern</name>
    <dbReference type="NCBI Taxonomy" id="13818"/>
    <lineage>
        <taxon>Eukaryota</taxon>
        <taxon>Viridiplantae</taxon>
        <taxon>Streptophyta</taxon>
        <taxon>Embryophyta</taxon>
        <taxon>Tracheophyta</taxon>
        <taxon>Polypodiopsida</taxon>
        <taxon>Polypodiidae</taxon>
        <taxon>Polypodiales</taxon>
        <taxon>Pteridineae</taxon>
        <taxon>Pteridaceae</taxon>
        <taxon>Vittarioideae</taxon>
        <taxon>Adiantum</taxon>
    </lineage>
</organism>
<dbReference type="Pfam" id="PF03033">
    <property type="entry name" value="Glyco_transf_28"/>
    <property type="match status" value="1"/>
</dbReference>
<dbReference type="InterPro" id="IPR006009">
    <property type="entry name" value="GlcNAc_MurG"/>
</dbReference>
<dbReference type="InterPro" id="IPR004276">
    <property type="entry name" value="GlycoTrans_28_N"/>
</dbReference>
<keyword evidence="7" id="KW-0472">Membrane</keyword>
<dbReference type="EMBL" id="JABFUD020000017">
    <property type="protein sequence ID" value="KAI5067836.1"/>
    <property type="molecule type" value="Genomic_DNA"/>
</dbReference>
<evidence type="ECO:0000256" key="6">
    <source>
        <dbReference type="ARBA" id="ARBA00022984"/>
    </source>
</evidence>
<keyword evidence="13" id="KW-1185">Reference proteome</keyword>
<dbReference type="PANTHER" id="PTHR21015:SF22">
    <property type="entry name" value="GLYCOSYLTRANSFERASE"/>
    <property type="match status" value="1"/>
</dbReference>
<dbReference type="InterPro" id="IPR007235">
    <property type="entry name" value="Glyco_trans_28_C"/>
</dbReference>
<dbReference type="SUPFAM" id="SSF53756">
    <property type="entry name" value="UDP-Glycosyltransferase/glycogen phosphorylase"/>
    <property type="match status" value="1"/>
</dbReference>
<dbReference type="HAMAP" id="MF_00033">
    <property type="entry name" value="MurG"/>
    <property type="match status" value="1"/>
</dbReference>
<evidence type="ECO:0000256" key="2">
    <source>
        <dbReference type="ARBA" id="ARBA00022618"/>
    </source>
</evidence>
<evidence type="ECO:0000256" key="9">
    <source>
        <dbReference type="ARBA" id="ARBA00023316"/>
    </source>
</evidence>
<dbReference type="GO" id="GO:0071555">
    <property type="term" value="P:cell wall organization"/>
    <property type="evidence" value="ECO:0007669"/>
    <property type="project" value="UniProtKB-KW"/>
</dbReference>
<dbReference type="Pfam" id="PF04101">
    <property type="entry name" value="Glyco_tran_28_C"/>
    <property type="match status" value="1"/>
</dbReference>
<dbReference type="GO" id="GO:0008360">
    <property type="term" value="P:regulation of cell shape"/>
    <property type="evidence" value="ECO:0007669"/>
    <property type="project" value="UniProtKB-KW"/>
</dbReference>
<evidence type="ECO:0000259" key="10">
    <source>
        <dbReference type="Pfam" id="PF03033"/>
    </source>
</evidence>
<dbReference type="NCBIfam" id="TIGR01133">
    <property type="entry name" value="murG"/>
    <property type="match status" value="1"/>
</dbReference>
<evidence type="ECO:0000256" key="5">
    <source>
        <dbReference type="ARBA" id="ARBA00022960"/>
    </source>
</evidence>
<dbReference type="GO" id="GO:0050511">
    <property type="term" value="F:undecaprenyldiphospho-muramoylpentapeptide beta-N-acetylglucosaminyltransferase activity"/>
    <property type="evidence" value="ECO:0007669"/>
    <property type="project" value="InterPro"/>
</dbReference>
<accession>A0A9D4UH61</accession>
<keyword evidence="4" id="KW-0808">Transferase</keyword>
<proteinExistence type="inferred from homology"/>
<keyword evidence="5" id="KW-0133">Cell shape</keyword>
<evidence type="ECO:0000313" key="13">
    <source>
        <dbReference type="Proteomes" id="UP000886520"/>
    </source>
</evidence>
<evidence type="ECO:0000256" key="8">
    <source>
        <dbReference type="ARBA" id="ARBA00023306"/>
    </source>
</evidence>
<dbReference type="PANTHER" id="PTHR21015">
    <property type="entry name" value="UDP-N-ACETYLGLUCOSAMINE--N-ACETYLMURAMYL-(PENTAPEPTIDE) PYROPHOSPHORYL-UNDECAPRENOL N-ACETYLGLUCOSAMINE TRANSFERASE 1"/>
    <property type="match status" value="1"/>
</dbReference>
<dbReference type="Proteomes" id="UP000886520">
    <property type="component" value="Chromosome 17"/>
</dbReference>
<feature type="domain" description="Glycosyl transferase family 28 C-terminal" evidence="11">
    <location>
        <begin position="224"/>
        <end position="386"/>
    </location>
</feature>
<evidence type="ECO:0000256" key="3">
    <source>
        <dbReference type="ARBA" id="ARBA00022676"/>
    </source>
</evidence>
<dbReference type="AlphaFoldDB" id="A0A9D4UH61"/>
<evidence type="ECO:0000256" key="7">
    <source>
        <dbReference type="ARBA" id="ARBA00023136"/>
    </source>
</evidence>
<dbReference type="CDD" id="cd03785">
    <property type="entry name" value="GT28_MurG"/>
    <property type="match status" value="1"/>
</dbReference>
<reference evidence="12" key="1">
    <citation type="submission" date="2021-01" db="EMBL/GenBank/DDBJ databases">
        <title>Adiantum capillus-veneris genome.</title>
        <authorList>
            <person name="Fang Y."/>
            <person name="Liao Q."/>
        </authorList>
    </citation>
    <scope>NUCLEOTIDE SEQUENCE</scope>
    <source>
        <strain evidence="12">H3</strain>
        <tissue evidence="12">Leaf</tissue>
    </source>
</reference>
<evidence type="ECO:0008006" key="14">
    <source>
        <dbReference type="Google" id="ProtNLM"/>
    </source>
</evidence>
<comment type="caution">
    <text evidence="12">The sequence shown here is derived from an EMBL/GenBank/DDBJ whole genome shotgun (WGS) entry which is preliminary data.</text>
</comment>
<dbReference type="GO" id="GO:0051301">
    <property type="term" value="P:cell division"/>
    <property type="evidence" value="ECO:0007669"/>
    <property type="project" value="UniProtKB-KW"/>
</dbReference>
<evidence type="ECO:0000256" key="4">
    <source>
        <dbReference type="ARBA" id="ARBA00022679"/>
    </source>
</evidence>
<feature type="domain" description="Glycosyltransferase family 28 N-terminal" evidence="10">
    <location>
        <begin position="23"/>
        <end position="164"/>
    </location>
</feature>
<evidence type="ECO:0000256" key="1">
    <source>
        <dbReference type="ARBA" id="ARBA00022475"/>
    </source>
</evidence>
<keyword evidence="6" id="KW-0573">Peptidoglycan synthesis</keyword>
<protein>
    <recommendedName>
        <fullName evidence="14">Undecaprenyldiphospho-muramoylpentapeptide beta-N-acetylglucosaminyltransferase</fullName>
    </recommendedName>
</protein>
<dbReference type="GO" id="GO:0005975">
    <property type="term" value="P:carbohydrate metabolic process"/>
    <property type="evidence" value="ECO:0007669"/>
    <property type="project" value="InterPro"/>
</dbReference>
<keyword evidence="2" id="KW-0132">Cell division</keyword>
<sequence>MFMGIASNNADGLVEDPAVSARVMFAAGGTGGHVFPAIAIADALTIAHKSVTVQFLGTRHRLEASAVPRAGYTLRHIPAVPLRRPIFLSPQNLLLPFRLILSIAAALQLLLAFRPHVVVGTGGYISGPICFAALLCGCPFVIQEQNVCPGLANKILASFATSVFVAFADALVHFPSEKCIVSGNPVRWTLQQLVLKRTALRHFFPSSILLSDEATQCDDEHCEIVFIQGGSLGAKSLNQAVIGFAEEMLEKHPKRFLIWQTGPKHFKGVLNKLRSHERLFICEFLLDMNLAYSAADLVVACSGAITCSELLNLGKPSILIPLQYVADNHQRNNAAVLERAGAARILDDVGLTPEKLEGAINELLGDKAILASMCKNALKIATPSAADLIAQEVFLLAWRHASRRVTKKFQDVAKMQPMQFPQEN</sequence>
<name>A0A9D4UH61_ADICA</name>
<keyword evidence="3" id="KW-0328">Glycosyltransferase</keyword>
<keyword evidence="9" id="KW-0961">Cell wall biogenesis/degradation</keyword>
<gene>
    <name evidence="12" type="ORF">GOP47_0018364</name>
</gene>
<dbReference type="OrthoDB" id="20273at2759"/>
<evidence type="ECO:0000259" key="11">
    <source>
        <dbReference type="Pfam" id="PF04101"/>
    </source>
</evidence>
<evidence type="ECO:0000313" key="12">
    <source>
        <dbReference type="EMBL" id="KAI5067836.1"/>
    </source>
</evidence>